<dbReference type="PROSITE" id="PS50928">
    <property type="entry name" value="ABC_TM1"/>
    <property type="match status" value="1"/>
</dbReference>
<evidence type="ECO:0000313" key="11">
    <source>
        <dbReference type="Proteomes" id="UP000070080"/>
    </source>
</evidence>
<dbReference type="RefSeq" id="WP_066714130.1">
    <property type="nucleotide sequence ID" value="NZ_CP118869.1"/>
</dbReference>
<accession>A0A133YCJ7</accession>
<dbReference type="GO" id="GO:0005886">
    <property type="term" value="C:plasma membrane"/>
    <property type="evidence" value="ECO:0007669"/>
    <property type="project" value="UniProtKB-SubCell"/>
</dbReference>
<dbReference type="STRING" id="1497955.HMPREF1872_00802"/>
<keyword evidence="3 8" id="KW-0813">Transport</keyword>
<sequence length="264" mass="29882">MDKFRRFAYPYKLWLFAFIISPLLAIFYFAFTNDVQVFSLANFTKFLQAANLKPLFNSIKCSFICTLICLLLGYPLAYIMAKLPLKYKTTVTLLIIIPMWMNFLLRTYAWVTLLSRNGILNALLSYLGLARVDLLYTETAIILGMVYNFLPFMVLPIYTILSEIQQSYIEAASDLGASPKQVFQRVILPLSWPGIVSGISMVFIPAISTFEITALLGGNKTNLIGNMIEQQFTVIGNWHYGSAIALILMLFILISLIFDQEEGA</sequence>
<dbReference type="InterPro" id="IPR035906">
    <property type="entry name" value="MetI-like_sf"/>
</dbReference>
<evidence type="ECO:0000313" key="10">
    <source>
        <dbReference type="EMBL" id="KXB40924.1"/>
    </source>
</evidence>
<dbReference type="InterPro" id="IPR000515">
    <property type="entry name" value="MetI-like"/>
</dbReference>
<dbReference type="PATRIC" id="fig|1497955.3.peg.776"/>
<evidence type="ECO:0000256" key="1">
    <source>
        <dbReference type="ARBA" id="ARBA00004651"/>
    </source>
</evidence>
<evidence type="ECO:0000256" key="2">
    <source>
        <dbReference type="ARBA" id="ARBA00007069"/>
    </source>
</evidence>
<dbReference type="OrthoDB" id="9807047at2"/>
<keyword evidence="6 8" id="KW-1133">Transmembrane helix</keyword>
<dbReference type="SUPFAM" id="SSF161098">
    <property type="entry name" value="MetI-like"/>
    <property type="match status" value="1"/>
</dbReference>
<evidence type="ECO:0000256" key="7">
    <source>
        <dbReference type="ARBA" id="ARBA00023136"/>
    </source>
</evidence>
<gene>
    <name evidence="10" type="ORF">HMPREF1872_00802</name>
</gene>
<dbReference type="EMBL" id="LSCV01000023">
    <property type="protein sequence ID" value="KXB40924.1"/>
    <property type="molecule type" value="Genomic_DNA"/>
</dbReference>
<protein>
    <submittedName>
        <fullName evidence="10">Putative spermidine/putrescine ABC transporter, permease protein PotB</fullName>
    </submittedName>
</protein>
<organism evidence="10 11">
    <name type="scientific">Amygdalobacter nucleatus</name>
    <dbReference type="NCBI Taxonomy" id="3029274"/>
    <lineage>
        <taxon>Bacteria</taxon>
        <taxon>Bacillati</taxon>
        <taxon>Bacillota</taxon>
        <taxon>Clostridia</taxon>
        <taxon>Eubacteriales</taxon>
        <taxon>Oscillospiraceae</taxon>
        <taxon>Amygdalobacter</taxon>
    </lineage>
</organism>
<keyword evidence="11" id="KW-1185">Reference proteome</keyword>
<evidence type="ECO:0000256" key="5">
    <source>
        <dbReference type="ARBA" id="ARBA00022692"/>
    </source>
</evidence>
<dbReference type="AlphaFoldDB" id="A0A133YCJ7"/>
<dbReference type="GO" id="GO:0055085">
    <property type="term" value="P:transmembrane transport"/>
    <property type="evidence" value="ECO:0007669"/>
    <property type="project" value="InterPro"/>
</dbReference>
<reference evidence="11" key="1">
    <citation type="submission" date="2016-01" db="EMBL/GenBank/DDBJ databases">
        <authorList>
            <person name="Mitreva M."/>
            <person name="Pepin K.H."/>
            <person name="Mihindukulasuriya K.A."/>
            <person name="Fulton R."/>
            <person name="Fronick C."/>
            <person name="O'Laughlin M."/>
            <person name="Miner T."/>
            <person name="Herter B."/>
            <person name="Rosa B.A."/>
            <person name="Cordes M."/>
            <person name="Tomlinson C."/>
            <person name="Wollam A."/>
            <person name="Palsikar V.B."/>
            <person name="Mardis E.R."/>
            <person name="Wilson R.K."/>
        </authorList>
    </citation>
    <scope>NUCLEOTIDE SEQUENCE [LARGE SCALE GENOMIC DNA]</scope>
    <source>
        <strain evidence="11">KA00274</strain>
    </source>
</reference>
<feature type="transmembrane region" description="Helical" evidence="8">
    <location>
        <begin position="134"/>
        <end position="158"/>
    </location>
</feature>
<feature type="domain" description="ABC transmembrane type-1" evidence="9">
    <location>
        <begin position="55"/>
        <end position="259"/>
    </location>
</feature>
<keyword evidence="5 8" id="KW-0812">Transmembrane</keyword>
<dbReference type="Gene3D" id="1.10.3720.10">
    <property type="entry name" value="MetI-like"/>
    <property type="match status" value="1"/>
</dbReference>
<feature type="transmembrane region" description="Helical" evidence="8">
    <location>
        <begin position="190"/>
        <end position="218"/>
    </location>
</feature>
<dbReference type="CDD" id="cd06261">
    <property type="entry name" value="TM_PBP2"/>
    <property type="match status" value="1"/>
</dbReference>
<evidence type="ECO:0000256" key="3">
    <source>
        <dbReference type="ARBA" id="ARBA00022448"/>
    </source>
</evidence>
<comment type="caution">
    <text evidence="10">The sequence shown here is derived from an EMBL/GenBank/DDBJ whole genome shotgun (WGS) entry which is preliminary data.</text>
</comment>
<dbReference type="PANTHER" id="PTHR42929:SF1">
    <property type="entry name" value="INNER MEMBRANE ABC TRANSPORTER PERMEASE PROTEIN YDCU-RELATED"/>
    <property type="match status" value="1"/>
</dbReference>
<evidence type="ECO:0000256" key="4">
    <source>
        <dbReference type="ARBA" id="ARBA00022475"/>
    </source>
</evidence>
<comment type="similarity">
    <text evidence="2">Belongs to the binding-protein-dependent transport system permease family. CysTW subfamily.</text>
</comment>
<evidence type="ECO:0000256" key="6">
    <source>
        <dbReference type="ARBA" id="ARBA00022989"/>
    </source>
</evidence>
<keyword evidence="7 8" id="KW-0472">Membrane</keyword>
<feature type="transmembrane region" description="Helical" evidence="8">
    <location>
        <begin position="55"/>
        <end position="79"/>
    </location>
</feature>
<feature type="transmembrane region" description="Helical" evidence="8">
    <location>
        <begin position="12"/>
        <end position="31"/>
    </location>
</feature>
<comment type="subcellular location">
    <subcellularLocation>
        <location evidence="1 8">Cell membrane</location>
        <topology evidence="1 8">Multi-pass membrane protein</topology>
    </subcellularLocation>
</comment>
<feature type="transmembrane region" description="Helical" evidence="8">
    <location>
        <begin position="91"/>
        <end position="114"/>
    </location>
</feature>
<keyword evidence="4" id="KW-1003">Cell membrane</keyword>
<dbReference type="PANTHER" id="PTHR42929">
    <property type="entry name" value="INNER MEMBRANE ABC TRANSPORTER PERMEASE PROTEIN YDCU-RELATED-RELATED"/>
    <property type="match status" value="1"/>
</dbReference>
<proteinExistence type="inferred from homology"/>
<evidence type="ECO:0000256" key="8">
    <source>
        <dbReference type="RuleBase" id="RU363032"/>
    </source>
</evidence>
<dbReference type="Proteomes" id="UP000070080">
    <property type="component" value="Unassembled WGS sequence"/>
</dbReference>
<feature type="transmembrane region" description="Helical" evidence="8">
    <location>
        <begin position="238"/>
        <end position="258"/>
    </location>
</feature>
<evidence type="ECO:0000259" key="9">
    <source>
        <dbReference type="PROSITE" id="PS50928"/>
    </source>
</evidence>
<name>A0A133YCJ7_9FIRM</name>
<dbReference type="Pfam" id="PF00528">
    <property type="entry name" value="BPD_transp_1"/>
    <property type="match status" value="1"/>
</dbReference>